<feature type="signal peptide" evidence="7">
    <location>
        <begin position="1"/>
        <end position="22"/>
    </location>
</feature>
<dbReference type="AlphaFoldDB" id="A0A4R3KYZ1"/>
<dbReference type="PROSITE" id="PS00137">
    <property type="entry name" value="SUBTILASE_HIS"/>
    <property type="match status" value="1"/>
</dbReference>
<feature type="chain" id="PRO_5030099208" evidence="7">
    <location>
        <begin position="23"/>
        <end position="820"/>
    </location>
</feature>
<sequence length="820" mass="87521">MTRRLLGLSLAFQALLSWGGEAAGQPAALRPRLHVLLSTDEGAPTPDYVVGSWNFESKAPTPGLAVGNPQGAWYLLPRRATGDFKALLDGNPDTPRARLERYIVVEYPDHISSALGRTALLADPNIEAVFFPIELELSAATLQTFVVEQPVPLGGGYNYGWGDLNLAKAWNYAGGHALVGLVDTGLSTNHPELRSFTPAGAFTRGNFLPAYSLDIGEWPIPNSIVANVDERRPGLVQSPHPFCPTDQNGFAPIDFVGHGTHVAGLVGANAYDGTTVEGVCKSCGIAIYRIVFGRCYNGFGVLADLNSDAAAAAFTFLGDTGAQVISNSFGFDPGVSDFCGANPKNAFCEALDYIESREIIIVAASGNNRKWIDFPAADSRVVAAGGTDEFLDLWNEDKDPPPHHRDDCPHPGLDDQCGSNRTFNILDPKQEVVAAARQVYGTMYAGFDWNPGYGCGDSFGPGIASDGYGNCTGTSMSAPQIAGVLGLIRSINPLVGAGDPENAMVFGVRDVLSSTTYQAQAGISWGFDLGYGRPDVEAAVKRMLGKVAGATTRNRVTPLFSVYGSGPKDYAYTTSPHTATALLINSVSNYVTTGTAVQGYPAFPPDPYILPSDTPRANTFIMTTEYKTRASYPDLVPLYLLDRERNYPIGCNPSVPPCNANNRDYLLATGTGEVEALHAAGYRYRGIEGYVYQRCTPEPSCIPPGAEKLWRKCKTADDDCAVFLESQRATFEGMGYTATVPAGFPQHIGYAYPNVDTDGDGLIDGMEYVIGTSHLHTDTDGDGSPDATEFPLAAVSNSDPCNGTLAGRCPADKLFDNGFQ</sequence>
<keyword evidence="7" id="KW-0732">Signal</keyword>
<dbReference type="InterPro" id="IPR015500">
    <property type="entry name" value="Peptidase_S8_subtilisin-rel"/>
</dbReference>
<organism evidence="9 10">
    <name type="scientific">Pseudofulvimonas gallinarii</name>
    <dbReference type="NCBI Taxonomy" id="634155"/>
    <lineage>
        <taxon>Bacteria</taxon>
        <taxon>Pseudomonadati</taxon>
        <taxon>Pseudomonadota</taxon>
        <taxon>Gammaproteobacteria</taxon>
        <taxon>Lysobacterales</taxon>
        <taxon>Rhodanobacteraceae</taxon>
        <taxon>Pseudofulvimonas</taxon>
    </lineage>
</organism>
<dbReference type="InterPro" id="IPR036852">
    <property type="entry name" value="Peptidase_S8/S53_dom_sf"/>
</dbReference>
<keyword evidence="4 5" id="KW-0720">Serine protease</keyword>
<dbReference type="InterPro" id="IPR000209">
    <property type="entry name" value="Peptidase_S8/S53_dom"/>
</dbReference>
<reference evidence="9 10" key="1">
    <citation type="submission" date="2019-03" db="EMBL/GenBank/DDBJ databases">
        <title>Genomic Encyclopedia of Type Strains, Phase IV (KMG-IV): sequencing the most valuable type-strain genomes for metagenomic binning, comparative biology and taxonomic classification.</title>
        <authorList>
            <person name="Goeker M."/>
        </authorList>
    </citation>
    <scope>NUCLEOTIDE SEQUENCE [LARGE SCALE GENOMIC DNA]</scope>
    <source>
        <strain evidence="9 10">DSM 21944</strain>
    </source>
</reference>
<dbReference type="InterPro" id="IPR050131">
    <property type="entry name" value="Peptidase_S8_subtilisin-like"/>
</dbReference>
<feature type="active site" description="Charge relay system" evidence="5">
    <location>
        <position position="258"/>
    </location>
</feature>
<dbReference type="Gene3D" id="3.40.50.200">
    <property type="entry name" value="Peptidase S8/S53 domain"/>
    <property type="match status" value="1"/>
</dbReference>
<keyword evidence="3 5" id="KW-0378">Hydrolase</keyword>
<dbReference type="RefSeq" id="WP_123521474.1">
    <property type="nucleotide sequence ID" value="NZ_JBHLWF010000061.1"/>
</dbReference>
<dbReference type="PROSITE" id="PS00138">
    <property type="entry name" value="SUBTILASE_SER"/>
    <property type="match status" value="1"/>
</dbReference>
<dbReference type="Proteomes" id="UP000294599">
    <property type="component" value="Unassembled WGS sequence"/>
</dbReference>
<feature type="active site" description="Charge relay system" evidence="5">
    <location>
        <position position="183"/>
    </location>
</feature>
<dbReference type="PROSITE" id="PS00018">
    <property type="entry name" value="EF_HAND_1"/>
    <property type="match status" value="1"/>
</dbReference>
<accession>A0A4R3KYZ1</accession>
<dbReference type="InterPro" id="IPR018247">
    <property type="entry name" value="EF_Hand_1_Ca_BS"/>
</dbReference>
<dbReference type="InterPro" id="IPR023828">
    <property type="entry name" value="Peptidase_S8_Ser-AS"/>
</dbReference>
<dbReference type="GO" id="GO:0006508">
    <property type="term" value="P:proteolysis"/>
    <property type="evidence" value="ECO:0007669"/>
    <property type="project" value="UniProtKB-KW"/>
</dbReference>
<evidence type="ECO:0000256" key="4">
    <source>
        <dbReference type="ARBA" id="ARBA00022825"/>
    </source>
</evidence>
<evidence type="ECO:0000313" key="10">
    <source>
        <dbReference type="Proteomes" id="UP000294599"/>
    </source>
</evidence>
<evidence type="ECO:0000256" key="1">
    <source>
        <dbReference type="ARBA" id="ARBA00011073"/>
    </source>
</evidence>
<evidence type="ECO:0000259" key="8">
    <source>
        <dbReference type="Pfam" id="PF00082"/>
    </source>
</evidence>
<evidence type="ECO:0000256" key="7">
    <source>
        <dbReference type="SAM" id="SignalP"/>
    </source>
</evidence>
<name>A0A4R3KYZ1_9GAMM</name>
<dbReference type="SUPFAM" id="SSF52743">
    <property type="entry name" value="Subtilisin-like"/>
    <property type="match status" value="1"/>
</dbReference>
<evidence type="ECO:0000256" key="5">
    <source>
        <dbReference type="PROSITE-ProRule" id="PRU01240"/>
    </source>
</evidence>
<dbReference type="PANTHER" id="PTHR43806:SF11">
    <property type="entry name" value="CEREVISIN-RELATED"/>
    <property type="match status" value="1"/>
</dbReference>
<keyword evidence="2 5" id="KW-0645">Protease</keyword>
<gene>
    <name evidence="9" type="ORF">EDC25_1512</name>
</gene>
<feature type="domain" description="Peptidase S8/S53" evidence="8">
    <location>
        <begin position="177"/>
        <end position="516"/>
    </location>
</feature>
<keyword evidence="10" id="KW-1185">Reference proteome</keyword>
<proteinExistence type="inferred from homology"/>
<evidence type="ECO:0000313" key="9">
    <source>
        <dbReference type="EMBL" id="TCS91410.1"/>
    </source>
</evidence>
<dbReference type="InterPro" id="IPR022398">
    <property type="entry name" value="Peptidase_S8_His-AS"/>
</dbReference>
<dbReference type="PROSITE" id="PS00136">
    <property type="entry name" value="SUBTILASE_ASP"/>
    <property type="match status" value="1"/>
</dbReference>
<evidence type="ECO:0000256" key="3">
    <source>
        <dbReference type="ARBA" id="ARBA00022801"/>
    </source>
</evidence>
<comment type="similarity">
    <text evidence="1 5 6">Belongs to the peptidase S8 family.</text>
</comment>
<dbReference type="GO" id="GO:0004252">
    <property type="term" value="F:serine-type endopeptidase activity"/>
    <property type="evidence" value="ECO:0007669"/>
    <property type="project" value="UniProtKB-UniRule"/>
</dbReference>
<dbReference type="PRINTS" id="PR00723">
    <property type="entry name" value="SUBTILISIN"/>
</dbReference>
<feature type="active site" description="Charge relay system" evidence="5">
    <location>
        <position position="475"/>
    </location>
</feature>
<protein>
    <submittedName>
        <fullName evidence="9">Subtilase family protein</fullName>
    </submittedName>
</protein>
<evidence type="ECO:0000256" key="2">
    <source>
        <dbReference type="ARBA" id="ARBA00022670"/>
    </source>
</evidence>
<evidence type="ECO:0000256" key="6">
    <source>
        <dbReference type="RuleBase" id="RU003355"/>
    </source>
</evidence>
<dbReference type="InterPro" id="IPR023827">
    <property type="entry name" value="Peptidase_S8_Asp-AS"/>
</dbReference>
<dbReference type="Pfam" id="PF00082">
    <property type="entry name" value="Peptidase_S8"/>
    <property type="match status" value="1"/>
</dbReference>
<dbReference type="EMBL" id="SMAF01000051">
    <property type="protein sequence ID" value="TCS91410.1"/>
    <property type="molecule type" value="Genomic_DNA"/>
</dbReference>
<dbReference type="OrthoDB" id="9790784at2"/>
<dbReference type="PANTHER" id="PTHR43806">
    <property type="entry name" value="PEPTIDASE S8"/>
    <property type="match status" value="1"/>
</dbReference>
<comment type="caution">
    <text evidence="9">The sequence shown here is derived from an EMBL/GenBank/DDBJ whole genome shotgun (WGS) entry which is preliminary data.</text>
</comment>
<dbReference type="PROSITE" id="PS51892">
    <property type="entry name" value="SUBTILASE"/>
    <property type="match status" value="1"/>
</dbReference>